<proteinExistence type="predicted"/>
<name>A0ABU6SHP4_9FABA</name>
<dbReference type="PANTHER" id="PTHR47991">
    <property type="entry name" value="OXOGLUTARATE/IRON-DEPENDENT DIOXYGENASE"/>
    <property type="match status" value="1"/>
</dbReference>
<dbReference type="EMBL" id="JASCZI010060776">
    <property type="protein sequence ID" value="MED6135922.1"/>
    <property type="molecule type" value="Genomic_DNA"/>
</dbReference>
<reference evidence="5 6" key="1">
    <citation type="journal article" date="2023" name="Plants (Basel)">
        <title>Bridging the Gap: Combining Genomics and Transcriptomics Approaches to Understand Stylosanthes scabra, an Orphan Legume from the Brazilian Caatinga.</title>
        <authorList>
            <person name="Ferreira-Neto J.R.C."/>
            <person name="da Silva M.D."/>
            <person name="Binneck E."/>
            <person name="de Melo N.F."/>
            <person name="da Silva R.H."/>
            <person name="de Melo A.L.T.M."/>
            <person name="Pandolfi V."/>
            <person name="Bustamante F.O."/>
            <person name="Brasileiro-Vidal A.C."/>
            <person name="Benko-Iseppon A.M."/>
        </authorList>
    </citation>
    <scope>NUCLEOTIDE SEQUENCE [LARGE SCALE GENOMIC DNA]</scope>
    <source>
        <tissue evidence="5">Leaves</tissue>
    </source>
</reference>
<dbReference type="Proteomes" id="UP001341840">
    <property type="component" value="Unassembled WGS sequence"/>
</dbReference>
<dbReference type="SUPFAM" id="SSF51197">
    <property type="entry name" value="Clavaminate synthase-like"/>
    <property type="match status" value="1"/>
</dbReference>
<evidence type="ECO:0000256" key="2">
    <source>
        <dbReference type="ARBA" id="ARBA00022896"/>
    </source>
</evidence>
<keyword evidence="2" id="KW-0847">Vitamin C</keyword>
<evidence type="ECO:0008006" key="7">
    <source>
        <dbReference type="Google" id="ProtNLM"/>
    </source>
</evidence>
<evidence type="ECO:0000313" key="6">
    <source>
        <dbReference type="Proteomes" id="UP001341840"/>
    </source>
</evidence>
<sequence length="130" mass="14313">MKEIARNGGNLCGQIELGGVKAAARSGGSCSGGRELGSSLSPTHPSIMSNGIIRSPIHRVVVNEVKDRFTVAMFLTPNPDKEIGPIEQLVTESRPKSYKPVKNYPDIFFQYYQKGRRPIEASKIQLCEHE</sequence>
<evidence type="ECO:0000313" key="5">
    <source>
        <dbReference type="EMBL" id="MED6135922.1"/>
    </source>
</evidence>
<keyword evidence="1" id="KW-0479">Metal-binding</keyword>
<protein>
    <recommendedName>
        <fullName evidence="7">Isopenicillin N synthase-like Fe(2+) 2OG dioxygenase domain-containing protein</fullName>
    </recommendedName>
</protein>
<evidence type="ECO:0000256" key="4">
    <source>
        <dbReference type="SAM" id="MobiDB-lite"/>
    </source>
</evidence>
<organism evidence="5 6">
    <name type="scientific">Stylosanthes scabra</name>
    <dbReference type="NCBI Taxonomy" id="79078"/>
    <lineage>
        <taxon>Eukaryota</taxon>
        <taxon>Viridiplantae</taxon>
        <taxon>Streptophyta</taxon>
        <taxon>Embryophyta</taxon>
        <taxon>Tracheophyta</taxon>
        <taxon>Spermatophyta</taxon>
        <taxon>Magnoliopsida</taxon>
        <taxon>eudicotyledons</taxon>
        <taxon>Gunneridae</taxon>
        <taxon>Pentapetalae</taxon>
        <taxon>rosids</taxon>
        <taxon>fabids</taxon>
        <taxon>Fabales</taxon>
        <taxon>Fabaceae</taxon>
        <taxon>Papilionoideae</taxon>
        <taxon>50 kb inversion clade</taxon>
        <taxon>dalbergioids sensu lato</taxon>
        <taxon>Dalbergieae</taxon>
        <taxon>Pterocarpus clade</taxon>
        <taxon>Stylosanthes</taxon>
    </lineage>
</organism>
<keyword evidence="3" id="KW-0408">Iron</keyword>
<keyword evidence="6" id="KW-1185">Reference proteome</keyword>
<comment type="caution">
    <text evidence="5">The sequence shown here is derived from an EMBL/GenBank/DDBJ whole genome shotgun (WGS) entry which is preliminary data.</text>
</comment>
<gene>
    <name evidence="5" type="ORF">PIB30_051269</name>
</gene>
<dbReference type="Gene3D" id="2.60.120.330">
    <property type="entry name" value="B-lactam Antibiotic, Isopenicillin N Synthase, Chain"/>
    <property type="match status" value="1"/>
</dbReference>
<dbReference type="InterPro" id="IPR050295">
    <property type="entry name" value="Plant_2OG-oxidoreductases"/>
</dbReference>
<dbReference type="InterPro" id="IPR027443">
    <property type="entry name" value="IPNS-like_sf"/>
</dbReference>
<accession>A0ABU6SHP4</accession>
<evidence type="ECO:0000256" key="1">
    <source>
        <dbReference type="ARBA" id="ARBA00022723"/>
    </source>
</evidence>
<feature type="region of interest" description="Disordered" evidence="4">
    <location>
        <begin position="28"/>
        <end position="48"/>
    </location>
</feature>
<evidence type="ECO:0000256" key="3">
    <source>
        <dbReference type="ARBA" id="ARBA00023004"/>
    </source>
</evidence>